<dbReference type="GO" id="GO:0005783">
    <property type="term" value="C:endoplasmic reticulum"/>
    <property type="evidence" value="ECO:0007669"/>
    <property type="project" value="TreeGrafter"/>
</dbReference>
<sequence>MEKNCGDRLCLLKLAYEKAHIGDCNSARGLQRAKLAKNNMNLHGLGVRAFIEPDTKLRQQKLPAWQPILTASSVIPTIFVIGIVFLPIGIALFLASDGVQELEVDYTSCETPSNDPCRVKISLEKPFEGDVYFYYGLYNYYQNLRRYMKSRSDAQLIGDLQAEVVSGVVAGFKTPISSMTQYLLNFSARKKELLLGHRKNVVRTLKWSLMFVVDNYSIQEETSFHDLLQHWSDYCCSLACGC</sequence>
<evidence type="ECO:0000256" key="3">
    <source>
        <dbReference type="ARBA" id="ARBA00022692"/>
    </source>
</evidence>
<reference evidence="8" key="1">
    <citation type="submission" date="2022-11" db="UniProtKB">
        <authorList>
            <consortium name="WormBaseParasite"/>
        </authorList>
    </citation>
    <scope>IDENTIFICATION</scope>
</reference>
<keyword evidence="3 6" id="KW-0812">Transmembrane</keyword>
<dbReference type="AlphaFoldDB" id="A0A914RGP1"/>
<name>A0A914RGP1_PAREQ</name>
<evidence type="ECO:0000256" key="2">
    <source>
        <dbReference type="ARBA" id="ARBA00009457"/>
    </source>
</evidence>
<evidence type="ECO:0000256" key="6">
    <source>
        <dbReference type="SAM" id="Phobius"/>
    </source>
</evidence>
<keyword evidence="4 6" id="KW-1133">Transmembrane helix</keyword>
<accession>A0A914RGP1</accession>
<protein>
    <submittedName>
        <fullName evidence="8">Transmembrane protein 30A</fullName>
    </submittedName>
</protein>
<evidence type="ECO:0000256" key="1">
    <source>
        <dbReference type="ARBA" id="ARBA00004141"/>
    </source>
</evidence>
<evidence type="ECO:0000313" key="7">
    <source>
        <dbReference type="Proteomes" id="UP000887564"/>
    </source>
</evidence>
<evidence type="ECO:0000256" key="5">
    <source>
        <dbReference type="ARBA" id="ARBA00023136"/>
    </source>
</evidence>
<dbReference type="WBParaSite" id="PEQ_0000395201-mRNA-1">
    <property type="protein sequence ID" value="PEQ_0000395201-mRNA-1"/>
    <property type="gene ID" value="PEQ_0000395201"/>
</dbReference>
<keyword evidence="5 6" id="KW-0472">Membrane</keyword>
<dbReference type="Proteomes" id="UP000887564">
    <property type="component" value="Unplaced"/>
</dbReference>
<dbReference type="PANTHER" id="PTHR10926:SF0">
    <property type="entry name" value="CDC50, ISOFORM A"/>
    <property type="match status" value="1"/>
</dbReference>
<comment type="subcellular location">
    <subcellularLocation>
        <location evidence="1">Membrane</location>
        <topology evidence="1">Multi-pass membrane protein</topology>
    </subcellularLocation>
</comment>
<dbReference type="PANTHER" id="PTHR10926">
    <property type="entry name" value="CELL CYCLE CONTROL PROTEIN 50"/>
    <property type="match status" value="1"/>
</dbReference>
<feature type="transmembrane region" description="Helical" evidence="6">
    <location>
        <begin position="68"/>
        <end position="94"/>
    </location>
</feature>
<comment type="similarity">
    <text evidence="2">Belongs to the CDC50/LEM3 family.</text>
</comment>
<dbReference type="GO" id="GO:0005886">
    <property type="term" value="C:plasma membrane"/>
    <property type="evidence" value="ECO:0007669"/>
    <property type="project" value="TreeGrafter"/>
</dbReference>
<organism evidence="7 8">
    <name type="scientific">Parascaris equorum</name>
    <name type="common">Equine roundworm</name>
    <dbReference type="NCBI Taxonomy" id="6256"/>
    <lineage>
        <taxon>Eukaryota</taxon>
        <taxon>Metazoa</taxon>
        <taxon>Ecdysozoa</taxon>
        <taxon>Nematoda</taxon>
        <taxon>Chromadorea</taxon>
        <taxon>Rhabditida</taxon>
        <taxon>Spirurina</taxon>
        <taxon>Ascaridomorpha</taxon>
        <taxon>Ascaridoidea</taxon>
        <taxon>Ascarididae</taxon>
        <taxon>Parascaris</taxon>
    </lineage>
</organism>
<dbReference type="InterPro" id="IPR005045">
    <property type="entry name" value="CDC50/LEM3_fam"/>
</dbReference>
<evidence type="ECO:0000256" key="4">
    <source>
        <dbReference type="ARBA" id="ARBA00022989"/>
    </source>
</evidence>
<dbReference type="Pfam" id="PF03381">
    <property type="entry name" value="CDC50"/>
    <property type="match status" value="1"/>
</dbReference>
<proteinExistence type="inferred from homology"/>
<dbReference type="GO" id="GO:0005794">
    <property type="term" value="C:Golgi apparatus"/>
    <property type="evidence" value="ECO:0007669"/>
    <property type="project" value="TreeGrafter"/>
</dbReference>
<keyword evidence="7" id="KW-1185">Reference proteome</keyword>
<evidence type="ECO:0000313" key="8">
    <source>
        <dbReference type="WBParaSite" id="PEQ_0000395201-mRNA-1"/>
    </source>
</evidence>